<evidence type="ECO:0000313" key="9">
    <source>
        <dbReference type="EMBL" id="ASB42099.1"/>
    </source>
</evidence>
<dbReference type="PANTHER" id="PTHR32481:SF0">
    <property type="entry name" value="AMINOPEPTIDASE YPDE-RELATED"/>
    <property type="match status" value="1"/>
</dbReference>
<feature type="binding site" evidence="8">
    <location>
        <position position="202"/>
    </location>
    <ligand>
        <name>Zn(2+)</name>
        <dbReference type="ChEBI" id="CHEBI:29105"/>
        <label>2</label>
    </ligand>
</feature>
<gene>
    <name evidence="9" type="ORF">ADH66_16385</name>
    <name evidence="10" type="ORF">I5Q82_06775</name>
</gene>
<dbReference type="PIRSF" id="PIRSF001123">
    <property type="entry name" value="PepA_GA"/>
    <property type="match status" value="1"/>
</dbReference>
<dbReference type="PANTHER" id="PTHR32481">
    <property type="entry name" value="AMINOPEPTIDASE"/>
    <property type="match status" value="1"/>
</dbReference>
<dbReference type="EMBL" id="CP065321">
    <property type="protein sequence ID" value="QQR31369.1"/>
    <property type="molecule type" value="Genomic_DNA"/>
</dbReference>
<dbReference type="InterPro" id="IPR023367">
    <property type="entry name" value="Peptidase_M42_dom2"/>
</dbReference>
<reference evidence="11" key="2">
    <citation type="submission" date="2017-05" db="EMBL/GenBank/DDBJ databases">
        <title>Improved OligoMM genomes.</title>
        <authorList>
            <person name="Garzetti D."/>
        </authorList>
    </citation>
    <scope>NUCLEOTIDE SEQUENCE [LARGE SCALE GENOMIC DNA]</scope>
    <source>
        <strain evidence="11">KB18</strain>
    </source>
</reference>
<dbReference type="GO" id="GO:0004177">
    <property type="term" value="F:aminopeptidase activity"/>
    <property type="evidence" value="ECO:0007669"/>
    <property type="project" value="UniProtKB-UniRule"/>
</dbReference>
<evidence type="ECO:0000313" key="10">
    <source>
        <dbReference type="EMBL" id="QQR31369.1"/>
    </source>
</evidence>
<name>A0A1Z2XUP2_9FIRM</name>
<dbReference type="KEGG" id="amur:ADH66_16385"/>
<dbReference type="GO" id="GO:0046872">
    <property type="term" value="F:metal ion binding"/>
    <property type="evidence" value="ECO:0007669"/>
    <property type="project" value="UniProtKB-UniRule"/>
</dbReference>
<dbReference type="Gene3D" id="2.40.30.40">
    <property type="entry name" value="Peptidase M42, domain 2"/>
    <property type="match status" value="1"/>
</dbReference>
<keyword evidence="11" id="KW-1185">Reference proteome</keyword>
<feature type="binding site" evidence="8">
    <location>
        <position position="224"/>
    </location>
    <ligand>
        <name>Zn(2+)</name>
        <dbReference type="ChEBI" id="CHEBI:29105"/>
        <label>1</label>
    </ligand>
</feature>
<feature type="binding site" evidence="8">
    <location>
        <position position="169"/>
    </location>
    <ligand>
        <name>Zn(2+)</name>
        <dbReference type="ChEBI" id="CHEBI:29105"/>
        <label>2</label>
    </ligand>
</feature>
<keyword evidence="3" id="KW-0645">Protease</keyword>
<sequence>MNRDFLKELLNTPSVSGHEEHIQEKALGFGRGFAQTQLTDPSGNAVSVVNPEAEHKILLCGHIDEIGFLVTYIDDSGRLRLMKDGGVSPKLYIGSPVQVIHDGRRVPGVVATCSDLLEKDKVKDTDLLVDIGASSKEEAEKLVSVGDPVCADTEVRELMNGLFTCRALDDKTGAFVVLEAAKLAAEKGAKMGIYAATTVGEETSGRGAYYAAARIKPDCCIAVDVTWASDAPGGDPGDTGEVKLSGGPVLCRATAVNKRMNALLEETAKELGIKLQYEVAAGHTGTDGDTVNRTLEGVPMALVSIPLRYMHSSVEVGSWRDLEECIELLAGFIVRLSQEMEKGFDFCTVRV</sequence>
<protein>
    <submittedName>
        <fullName evidence="10">M20/M25/M40 family metallo-hydrolase</fullName>
    </submittedName>
</protein>
<evidence type="ECO:0000256" key="2">
    <source>
        <dbReference type="ARBA" id="ARBA00022438"/>
    </source>
</evidence>
<feature type="active site" description="Proton acceptor" evidence="7">
    <location>
        <position position="201"/>
    </location>
</feature>
<keyword evidence="2" id="KW-0031">Aminopeptidase</keyword>
<feature type="binding site" evidence="8">
    <location>
        <position position="169"/>
    </location>
    <ligand>
        <name>Zn(2+)</name>
        <dbReference type="ChEBI" id="CHEBI:29105"/>
        <label>1</label>
    </ligand>
</feature>
<dbReference type="Proteomes" id="UP000596035">
    <property type="component" value="Chromosome"/>
</dbReference>
<evidence type="ECO:0000313" key="11">
    <source>
        <dbReference type="Proteomes" id="UP000196710"/>
    </source>
</evidence>
<dbReference type="EMBL" id="CP021422">
    <property type="protein sequence ID" value="ASB42099.1"/>
    <property type="molecule type" value="Genomic_DNA"/>
</dbReference>
<dbReference type="SUPFAM" id="SSF101821">
    <property type="entry name" value="Aminopeptidase/glucanase lid domain"/>
    <property type="match status" value="1"/>
</dbReference>
<comment type="cofactor">
    <cofactor evidence="8">
        <name>a divalent metal cation</name>
        <dbReference type="ChEBI" id="CHEBI:60240"/>
    </cofactor>
    <text evidence="8">Binds 2 divalent metal cations per subunit.</text>
</comment>
<proteinExistence type="inferred from homology"/>
<dbReference type="GO" id="GO:0006508">
    <property type="term" value="P:proteolysis"/>
    <property type="evidence" value="ECO:0007669"/>
    <property type="project" value="UniProtKB-KW"/>
</dbReference>
<dbReference type="RefSeq" id="WP_066538636.1">
    <property type="nucleotide sequence ID" value="NZ_CAQWLO010000099.1"/>
</dbReference>
<evidence type="ECO:0000256" key="5">
    <source>
        <dbReference type="ARBA" id="ARBA00022801"/>
    </source>
</evidence>
<evidence type="ECO:0000256" key="1">
    <source>
        <dbReference type="ARBA" id="ARBA00006272"/>
    </source>
</evidence>
<reference evidence="10 12" key="3">
    <citation type="submission" date="2020-11" db="EMBL/GenBank/DDBJ databases">
        <title>Closed and high quality bacterial genomes of the OMM12 community.</title>
        <authorList>
            <person name="Marbouty M."/>
            <person name="Lamy-Besnier Q."/>
            <person name="Debarbieux L."/>
            <person name="Koszul R."/>
        </authorList>
    </citation>
    <scope>NUCLEOTIDE SEQUENCE [LARGE SCALE GENOMIC DNA]</scope>
    <source>
        <strain evidence="10 12">KB18</strain>
    </source>
</reference>
<dbReference type="InterPro" id="IPR008007">
    <property type="entry name" value="Peptidase_M42"/>
</dbReference>
<dbReference type="InterPro" id="IPR051464">
    <property type="entry name" value="Peptidase_M42_aminopept"/>
</dbReference>
<dbReference type="SUPFAM" id="SSF53187">
    <property type="entry name" value="Zn-dependent exopeptidases"/>
    <property type="match status" value="1"/>
</dbReference>
<reference evidence="9" key="1">
    <citation type="journal article" date="2017" name="Genome Announc.">
        <title>High-Quality Whole-Genome Sequences of the Oligo-Mouse-Microbiota Bacterial Community.</title>
        <authorList>
            <person name="Garzetti D."/>
            <person name="Brugiroux S."/>
            <person name="Bunk B."/>
            <person name="Pukall R."/>
            <person name="McCoy K.D."/>
            <person name="Macpherson A.J."/>
            <person name="Stecher B."/>
        </authorList>
    </citation>
    <scope>NUCLEOTIDE SEQUENCE</scope>
    <source>
        <strain evidence="9">KB18</strain>
    </source>
</reference>
<evidence type="ECO:0000256" key="6">
    <source>
        <dbReference type="PIRNR" id="PIRNR001123"/>
    </source>
</evidence>
<evidence type="ECO:0000256" key="7">
    <source>
        <dbReference type="PIRSR" id="PIRSR001123-1"/>
    </source>
</evidence>
<evidence type="ECO:0000256" key="8">
    <source>
        <dbReference type="PIRSR" id="PIRSR001123-2"/>
    </source>
</evidence>
<feature type="binding site" evidence="8">
    <location>
        <position position="62"/>
    </location>
    <ligand>
        <name>Zn(2+)</name>
        <dbReference type="ChEBI" id="CHEBI:29105"/>
        <label>1</label>
    </ligand>
</feature>
<evidence type="ECO:0000256" key="3">
    <source>
        <dbReference type="ARBA" id="ARBA00022670"/>
    </source>
</evidence>
<dbReference type="Gene3D" id="3.40.630.10">
    <property type="entry name" value="Zn peptidases"/>
    <property type="match status" value="1"/>
</dbReference>
<dbReference type="Proteomes" id="UP000196710">
    <property type="component" value="Chromosome"/>
</dbReference>
<keyword evidence="5" id="KW-0378">Hydrolase</keyword>
<comment type="similarity">
    <text evidence="1 6">Belongs to the peptidase M42 family.</text>
</comment>
<accession>A0A1Z2XUP2</accession>
<organism evidence="10 12">
    <name type="scientific">Acutalibacter muris</name>
    <dbReference type="NCBI Taxonomy" id="1796620"/>
    <lineage>
        <taxon>Bacteria</taxon>
        <taxon>Bacillati</taxon>
        <taxon>Bacillota</taxon>
        <taxon>Clostridia</taxon>
        <taxon>Eubacteriales</taxon>
        <taxon>Acutalibacteraceae</taxon>
        <taxon>Acutalibacter</taxon>
    </lineage>
</organism>
<evidence type="ECO:0000256" key="4">
    <source>
        <dbReference type="ARBA" id="ARBA00022723"/>
    </source>
</evidence>
<feature type="binding site" evidence="8">
    <location>
        <position position="311"/>
    </location>
    <ligand>
        <name>Zn(2+)</name>
        <dbReference type="ChEBI" id="CHEBI:29105"/>
        <label>2</label>
    </ligand>
</feature>
<keyword evidence="4 8" id="KW-0479">Metal-binding</keyword>
<evidence type="ECO:0000313" key="12">
    <source>
        <dbReference type="Proteomes" id="UP000596035"/>
    </source>
</evidence>
<dbReference type="AlphaFoldDB" id="A0A1Z2XUP2"/>
<dbReference type="Pfam" id="PF05343">
    <property type="entry name" value="Peptidase_M42"/>
    <property type="match status" value="1"/>
</dbReference>